<dbReference type="InterPro" id="IPR050624">
    <property type="entry name" value="HTH-type_Tx_Regulator"/>
</dbReference>
<dbReference type="PANTHER" id="PTHR43479:SF11">
    <property type="entry name" value="ACREF_ENVCD OPERON REPRESSOR-RELATED"/>
    <property type="match status" value="1"/>
</dbReference>
<dbReference type="SUPFAM" id="SSF46689">
    <property type="entry name" value="Homeodomain-like"/>
    <property type="match status" value="1"/>
</dbReference>
<keyword evidence="1 2" id="KW-0238">DNA-binding</keyword>
<feature type="domain" description="HTH tetR-type" evidence="3">
    <location>
        <begin position="3"/>
        <end position="63"/>
    </location>
</feature>
<reference evidence="4 5" key="1">
    <citation type="submission" date="2019-10" db="EMBL/GenBank/DDBJ databases">
        <title>Prolixibacter strains distinguished by the presence of nitrate reductase genes were adept at nitrate-dependent anaerobic corrosion of metallic iron and carbon steel.</title>
        <authorList>
            <person name="Iino T."/>
            <person name="Shono N."/>
            <person name="Ito K."/>
            <person name="Nakamura R."/>
            <person name="Sueoka K."/>
            <person name="Harayama S."/>
            <person name="Ohkuma M."/>
        </authorList>
    </citation>
    <scope>NUCLEOTIDE SEQUENCE [LARGE SCALE GENOMIC DNA]</scope>
    <source>
        <strain evidence="4 5">MIC1-1</strain>
    </source>
</reference>
<dbReference type="InterPro" id="IPR001647">
    <property type="entry name" value="HTH_TetR"/>
</dbReference>
<protein>
    <submittedName>
        <fullName evidence="4">TetR family transcriptional regulator</fullName>
    </submittedName>
</protein>
<gene>
    <name evidence="4" type="ORF">JCM18694_37750</name>
</gene>
<accession>A0ABQ0ZQC3</accession>
<dbReference type="RefSeq" id="WP_106541803.1">
    <property type="nucleotide sequence ID" value="NZ_BLAU01000001.1"/>
</dbReference>
<name>A0ABQ0ZQC3_9BACT</name>
<dbReference type="PRINTS" id="PR00455">
    <property type="entry name" value="HTHTETR"/>
</dbReference>
<dbReference type="EMBL" id="BLAU01000001">
    <property type="protein sequence ID" value="GET23529.1"/>
    <property type="molecule type" value="Genomic_DNA"/>
</dbReference>
<dbReference type="Gene3D" id="1.10.10.60">
    <property type="entry name" value="Homeodomain-like"/>
    <property type="match status" value="1"/>
</dbReference>
<keyword evidence="5" id="KW-1185">Reference proteome</keyword>
<dbReference type="Pfam" id="PF00440">
    <property type="entry name" value="TetR_N"/>
    <property type="match status" value="1"/>
</dbReference>
<dbReference type="PROSITE" id="PS50977">
    <property type="entry name" value="HTH_TETR_2"/>
    <property type="match status" value="1"/>
</dbReference>
<evidence type="ECO:0000313" key="5">
    <source>
        <dbReference type="Proteomes" id="UP000396862"/>
    </source>
</evidence>
<evidence type="ECO:0000256" key="2">
    <source>
        <dbReference type="PROSITE-ProRule" id="PRU00335"/>
    </source>
</evidence>
<evidence type="ECO:0000259" key="3">
    <source>
        <dbReference type="PROSITE" id="PS50977"/>
    </source>
</evidence>
<evidence type="ECO:0000313" key="4">
    <source>
        <dbReference type="EMBL" id="GET23529.1"/>
    </source>
</evidence>
<comment type="caution">
    <text evidence="4">The sequence shown here is derived from an EMBL/GenBank/DDBJ whole genome shotgun (WGS) entry which is preliminary data.</text>
</comment>
<feature type="DNA-binding region" description="H-T-H motif" evidence="2">
    <location>
        <begin position="26"/>
        <end position="45"/>
    </location>
</feature>
<sequence>MKEKTRCNILNVARKLFANKGIGKTTMLDVARASGLGRRTLYMYYKTRDDLYQAVVRSEIELIVKRLHKVVKSSLSPEKKFLHFVAVRMQALEDLVKRNRSLRSDFLNNQPRIEEIRKELDIREKAYLAEIIREGNNSGSFSIENPDLTADIAHTTIKGFEPKFIKDDFGSKYQTTLNLCTKILFQGIKPQTR</sequence>
<evidence type="ECO:0000256" key="1">
    <source>
        <dbReference type="ARBA" id="ARBA00023125"/>
    </source>
</evidence>
<organism evidence="4 5">
    <name type="scientific">Prolixibacter denitrificans</name>
    <dbReference type="NCBI Taxonomy" id="1541063"/>
    <lineage>
        <taxon>Bacteria</taxon>
        <taxon>Pseudomonadati</taxon>
        <taxon>Bacteroidota</taxon>
        <taxon>Bacteroidia</taxon>
        <taxon>Marinilabiliales</taxon>
        <taxon>Prolixibacteraceae</taxon>
        <taxon>Prolixibacter</taxon>
    </lineage>
</organism>
<dbReference type="Proteomes" id="UP000396862">
    <property type="component" value="Unassembled WGS sequence"/>
</dbReference>
<dbReference type="Gene3D" id="1.10.357.10">
    <property type="entry name" value="Tetracycline Repressor, domain 2"/>
    <property type="match status" value="1"/>
</dbReference>
<proteinExistence type="predicted"/>
<dbReference type="InterPro" id="IPR009057">
    <property type="entry name" value="Homeodomain-like_sf"/>
</dbReference>
<dbReference type="PANTHER" id="PTHR43479">
    <property type="entry name" value="ACREF/ENVCD OPERON REPRESSOR-RELATED"/>
    <property type="match status" value="1"/>
</dbReference>